<dbReference type="CDD" id="cd14695">
    <property type="entry name" value="bZIP_HLF"/>
    <property type="match status" value="1"/>
</dbReference>
<keyword evidence="5" id="KW-0804">Transcription</keyword>
<feature type="compositionally biased region" description="Low complexity" evidence="7">
    <location>
        <begin position="76"/>
        <end position="95"/>
    </location>
</feature>
<dbReference type="InterPro" id="IPR040223">
    <property type="entry name" value="PAR_bZIP"/>
</dbReference>
<dbReference type="PANTHER" id="PTHR11988:SF56">
    <property type="entry name" value="TRANSCRIPTION FACTOR CES-2"/>
    <property type="match status" value="1"/>
</dbReference>
<name>A0A8S1F5D9_9PELO</name>
<evidence type="ECO:0000256" key="6">
    <source>
        <dbReference type="ARBA" id="ARBA00023242"/>
    </source>
</evidence>
<reference evidence="9 10" key="1">
    <citation type="submission" date="2020-04" db="EMBL/GenBank/DDBJ databases">
        <authorList>
            <person name="Laetsch R D."/>
            <person name="Stevens L."/>
            <person name="Kumar S."/>
            <person name="Blaxter L. M."/>
        </authorList>
    </citation>
    <scope>NUCLEOTIDE SEQUENCE [LARGE SCALE GENOMIC DNA]</scope>
</reference>
<comment type="subcellular location">
    <subcellularLocation>
        <location evidence="1">Nucleus</location>
    </subcellularLocation>
</comment>
<dbReference type="EMBL" id="CADEPM010000006">
    <property type="protein sequence ID" value="CAB3408089.1"/>
    <property type="molecule type" value="Genomic_DNA"/>
</dbReference>
<keyword evidence="6" id="KW-0539">Nucleus</keyword>
<evidence type="ECO:0000256" key="5">
    <source>
        <dbReference type="ARBA" id="ARBA00023163"/>
    </source>
</evidence>
<accession>A0A8S1F5D9</accession>
<feature type="domain" description="BZIP" evidence="8">
    <location>
        <begin position="113"/>
        <end position="176"/>
    </location>
</feature>
<dbReference type="SMART" id="SM00338">
    <property type="entry name" value="BRLZ"/>
    <property type="match status" value="1"/>
</dbReference>
<dbReference type="Pfam" id="PF07716">
    <property type="entry name" value="bZIP_2"/>
    <property type="match status" value="1"/>
</dbReference>
<keyword evidence="3" id="KW-0805">Transcription regulation</keyword>
<comment type="caution">
    <text evidence="9">The sequence shown here is derived from an EMBL/GenBank/DDBJ whole genome shotgun (WGS) entry which is preliminary data.</text>
</comment>
<dbReference type="Gene3D" id="1.20.5.170">
    <property type="match status" value="1"/>
</dbReference>
<dbReference type="GO" id="GO:0000978">
    <property type="term" value="F:RNA polymerase II cis-regulatory region sequence-specific DNA binding"/>
    <property type="evidence" value="ECO:0007669"/>
    <property type="project" value="TreeGrafter"/>
</dbReference>
<dbReference type="InterPro" id="IPR046347">
    <property type="entry name" value="bZIP_sf"/>
</dbReference>
<evidence type="ECO:0000259" key="8">
    <source>
        <dbReference type="PROSITE" id="PS50217"/>
    </source>
</evidence>
<evidence type="ECO:0000256" key="1">
    <source>
        <dbReference type="ARBA" id="ARBA00004123"/>
    </source>
</evidence>
<dbReference type="PROSITE" id="PS50217">
    <property type="entry name" value="BZIP"/>
    <property type="match status" value="1"/>
</dbReference>
<feature type="region of interest" description="Disordered" evidence="7">
    <location>
        <begin position="59"/>
        <end position="137"/>
    </location>
</feature>
<sequence length="192" mass="20750">MDLHRALSALIGPMGGVPNQSLAHLGFPFPDTSSLLTAALTSKLESPLGIVPYESAAVPTSTTQFTPTKKAKIEEPSSPVSSHSSTVSSTNFSSPAPSPCRKPAHPIPVEKKDEAYFERRRKNNDAAKRSRDARRQKEEAVAAKAAALEQENIQLRGQIAVLQQETAKLQLMLFSTASRVVKDSKKDSTIEV</sequence>
<protein>
    <recommendedName>
        <fullName evidence="8">BZIP domain-containing protein</fullName>
    </recommendedName>
</protein>
<dbReference type="InterPro" id="IPR004827">
    <property type="entry name" value="bZIP"/>
</dbReference>
<dbReference type="FunFam" id="1.20.5.170:FF:000025">
    <property type="entry name" value="nuclear factor interleukin-3-regulated protein-like"/>
    <property type="match status" value="1"/>
</dbReference>
<evidence type="ECO:0000256" key="2">
    <source>
        <dbReference type="ARBA" id="ARBA00006079"/>
    </source>
</evidence>
<proteinExistence type="inferred from homology"/>
<dbReference type="Proteomes" id="UP000494206">
    <property type="component" value="Unassembled WGS sequence"/>
</dbReference>
<keyword evidence="10" id="KW-1185">Reference proteome</keyword>
<dbReference type="SUPFAM" id="SSF57959">
    <property type="entry name" value="Leucine zipper domain"/>
    <property type="match status" value="1"/>
</dbReference>
<evidence type="ECO:0000313" key="10">
    <source>
        <dbReference type="Proteomes" id="UP000494206"/>
    </source>
</evidence>
<feature type="compositionally biased region" description="Basic and acidic residues" evidence="7">
    <location>
        <begin position="108"/>
        <end position="137"/>
    </location>
</feature>
<gene>
    <name evidence="9" type="ORF">CBOVIS_LOCUS9917</name>
</gene>
<evidence type="ECO:0000313" key="9">
    <source>
        <dbReference type="EMBL" id="CAB3408089.1"/>
    </source>
</evidence>
<dbReference type="PANTHER" id="PTHR11988">
    <property type="entry name" value="THYROTROPH EMBRYONIC FACTOR RELATED"/>
    <property type="match status" value="1"/>
</dbReference>
<dbReference type="GO" id="GO:0000981">
    <property type="term" value="F:DNA-binding transcription factor activity, RNA polymerase II-specific"/>
    <property type="evidence" value="ECO:0007669"/>
    <property type="project" value="TreeGrafter"/>
</dbReference>
<organism evidence="9 10">
    <name type="scientific">Caenorhabditis bovis</name>
    <dbReference type="NCBI Taxonomy" id="2654633"/>
    <lineage>
        <taxon>Eukaryota</taxon>
        <taxon>Metazoa</taxon>
        <taxon>Ecdysozoa</taxon>
        <taxon>Nematoda</taxon>
        <taxon>Chromadorea</taxon>
        <taxon>Rhabditida</taxon>
        <taxon>Rhabditina</taxon>
        <taxon>Rhabditomorpha</taxon>
        <taxon>Rhabditoidea</taxon>
        <taxon>Rhabditidae</taxon>
        <taxon>Peloderinae</taxon>
        <taxon>Caenorhabditis</taxon>
    </lineage>
</organism>
<comment type="similarity">
    <text evidence="2">Belongs to the bZIP family. NFIL3 subfamily.</text>
</comment>
<evidence type="ECO:0000256" key="3">
    <source>
        <dbReference type="ARBA" id="ARBA00023015"/>
    </source>
</evidence>
<evidence type="ECO:0000256" key="4">
    <source>
        <dbReference type="ARBA" id="ARBA00023125"/>
    </source>
</evidence>
<keyword evidence="4" id="KW-0238">DNA-binding</keyword>
<dbReference type="AlphaFoldDB" id="A0A8S1F5D9"/>
<evidence type="ECO:0000256" key="7">
    <source>
        <dbReference type="SAM" id="MobiDB-lite"/>
    </source>
</evidence>
<dbReference type="GO" id="GO:0005634">
    <property type="term" value="C:nucleus"/>
    <property type="evidence" value="ECO:0007669"/>
    <property type="project" value="UniProtKB-SubCell"/>
</dbReference>
<dbReference type="OrthoDB" id="6022300at2759"/>